<protein>
    <recommendedName>
        <fullName evidence="3">Head-to-tail adaptor</fullName>
    </recommendedName>
</protein>
<keyword evidence="2" id="KW-1185">Reference proteome</keyword>
<proteinExistence type="predicted"/>
<evidence type="ECO:0008006" key="3">
    <source>
        <dbReference type="Google" id="ProtNLM"/>
    </source>
</evidence>
<gene>
    <name evidence="1" type="ORF">NDR86_31060</name>
</gene>
<evidence type="ECO:0000313" key="1">
    <source>
        <dbReference type="EMBL" id="MCM6777934.1"/>
    </source>
</evidence>
<dbReference type="RefSeq" id="WP_251917396.1">
    <property type="nucleotide sequence ID" value="NZ_JAMRXG010000018.1"/>
</dbReference>
<sequence length="250" mass="26914">MSTCTWPVDRTCLPAVTAPEDQARLQSAVDTAVAVLWSFTGRQFGCCPITFRPCPREHDQGWPVSWLPGLALSTLWVDPVWREWPCGCGPRCTASGPGVVHLPGPVCELTGVVIDGAVVDESAYTLEGDRLYAASGRWPRQDLTVAAGSPGTWTVDYLRGTPPPAGADRSVALLAREFWNACTGEQKCQLPRRVESVVRQGVSVKMADPAAVFEDMLTGIPEVDLWIASVNPHRLSAPSAVSSPDYRAGV</sequence>
<name>A0A9X2ECH3_9NOCA</name>
<dbReference type="EMBL" id="JAMRXG010000018">
    <property type="protein sequence ID" value="MCM6777934.1"/>
    <property type="molecule type" value="Genomic_DNA"/>
</dbReference>
<organism evidence="1 2">
    <name type="scientific">Nocardia pulmonis</name>
    <dbReference type="NCBI Taxonomy" id="2951408"/>
    <lineage>
        <taxon>Bacteria</taxon>
        <taxon>Bacillati</taxon>
        <taxon>Actinomycetota</taxon>
        <taxon>Actinomycetes</taxon>
        <taxon>Mycobacteriales</taxon>
        <taxon>Nocardiaceae</taxon>
        <taxon>Nocardia</taxon>
    </lineage>
</organism>
<reference evidence="1" key="1">
    <citation type="submission" date="2022-06" db="EMBL/GenBank/DDBJ databases">
        <title>Novel species in genus nocardia.</title>
        <authorList>
            <person name="Li F."/>
        </authorList>
    </citation>
    <scope>NUCLEOTIDE SEQUENCE</scope>
    <source>
        <strain evidence="1">CDC141</strain>
    </source>
</reference>
<comment type="caution">
    <text evidence="1">The sequence shown here is derived from an EMBL/GenBank/DDBJ whole genome shotgun (WGS) entry which is preliminary data.</text>
</comment>
<evidence type="ECO:0000313" key="2">
    <source>
        <dbReference type="Proteomes" id="UP001139157"/>
    </source>
</evidence>
<dbReference type="AlphaFoldDB" id="A0A9X2ECH3"/>
<dbReference type="Proteomes" id="UP001139157">
    <property type="component" value="Unassembled WGS sequence"/>
</dbReference>
<accession>A0A9X2ECH3</accession>